<feature type="compositionally biased region" description="Basic and acidic residues" evidence="1">
    <location>
        <begin position="209"/>
        <end position="219"/>
    </location>
</feature>
<reference evidence="2 3" key="1">
    <citation type="submission" date="2024-04" db="EMBL/GenBank/DDBJ databases">
        <authorList>
            <person name="Cremers G."/>
        </authorList>
    </citation>
    <scope>NUCLEOTIDE SEQUENCE [LARGE SCALE GENOMIC DNA]</scope>
    <source>
        <strain evidence="2">MeCH1-AG</strain>
    </source>
</reference>
<keyword evidence="3" id="KW-1185">Reference proteome</keyword>
<gene>
    <name evidence="2" type="ORF">MECH1_V1_2130</name>
</gene>
<evidence type="ECO:0000313" key="3">
    <source>
        <dbReference type="Proteomes" id="UP001497493"/>
    </source>
</evidence>
<dbReference type="EMBL" id="OZ026884">
    <property type="protein sequence ID" value="CAL1240906.1"/>
    <property type="molecule type" value="Genomic_DNA"/>
</dbReference>
<name>A0ABM9NJX9_9GAMM</name>
<proteinExistence type="predicted"/>
<organism evidence="2 3">
    <name type="scientific">Candidatus Methylocalor cossyra</name>
    <dbReference type="NCBI Taxonomy" id="3108543"/>
    <lineage>
        <taxon>Bacteria</taxon>
        <taxon>Pseudomonadati</taxon>
        <taxon>Pseudomonadota</taxon>
        <taxon>Gammaproteobacteria</taxon>
        <taxon>Methylococcales</taxon>
        <taxon>Methylococcaceae</taxon>
        <taxon>Candidatus Methylocalor</taxon>
    </lineage>
</organism>
<feature type="region of interest" description="Disordered" evidence="1">
    <location>
        <begin position="1"/>
        <end position="23"/>
    </location>
</feature>
<dbReference type="Proteomes" id="UP001497493">
    <property type="component" value="Chromosome"/>
</dbReference>
<protein>
    <submittedName>
        <fullName evidence="2">Uncharacterized protein</fullName>
    </submittedName>
</protein>
<feature type="region of interest" description="Disordered" evidence="1">
    <location>
        <begin position="176"/>
        <end position="227"/>
    </location>
</feature>
<evidence type="ECO:0000256" key="1">
    <source>
        <dbReference type="SAM" id="MobiDB-lite"/>
    </source>
</evidence>
<accession>A0ABM9NJX9</accession>
<evidence type="ECO:0000313" key="2">
    <source>
        <dbReference type="EMBL" id="CAL1240906.1"/>
    </source>
</evidence>
<sequence>MLTTRTFPHGYGRHTAAVDQPGASGLFPEKGPAHVRHSMLGHERQVGLRAIPFLALEQAISHTLSLRATWPRRGSDAPRLRALQVPLDTVDTVGQCALQKTDHFVAGFGRDIDLDRPGHLRLAIAPIADLHRAHIAGYRKRMVGTEIVEAPRAMVDAFNAVPDLAAARQLEHPHRPDAFTLHPAPGDDWKPAFEPADAADGGPHPVGGHLDDFGDDHGFGHGGAPKL</sequence>